<sequence length="43" mass="4925">MYGWFARLDRGIYELTEAGRAALVRWPQNANTTERLDAPVPAF</sequence>
<organism evidence="1 2">
    <name type="scientific">Brucella pseudogrignonensis</name>
    <dbReference type="NCBI Taxonomy" id="419475"/>
    <lineage>
        <taxon>Bacteria</taxon>
        <taxon>Pseudomonadati</taxon>
        <taxon>Pseudomonadota</taxon>
        <taxon>Alphaproteobacteria</taxon>
        <taxon>Hyphomicrobiales</taxon>
        <taxon>Brucellaceae</taxon>
        <taxon>Brucella/Ochrobactrum group</taxon>
        <taxon>Brucella</taxon>
    </lineage>
</organism>
<dbReference type="Proteomes" id="UP000216188">
    <property type="component" value="Unassembled WGS sequence"/>
</dbReference>
<dbReference type="Pfam" id="PF09929">
    <property type="entry name" value="DUF2161"/>
    <property type="match status" value="1"/>
</dbReference>
<evidence type="ECO:0000313" key="1">
    <source>
        <dbReference type="EMBL" id="OYR23717.1"/>
    </source>
</evidence>
<reference evidence="1 2" key="1">
    <citation type="submission" date="2017-07" db="EMBL/GenBank/DDBJ databases">
        <title>Phylogenetic study on the rhizospheric bacterium Ochrobactrum sp. A44.</title>
        <authorList>
            <person name="Krzyzanowska D.M."/>
            <person name="Ossowicki A."/>
            <person name="Rajewska M."/>
            <person name="Maciag T."/>
            <person name="Kaczynski Z."/>
            <person name="Czerwicka M."/>
            <person name="Jafra S."/>
        </authorList>
    </citation>
    <scope>NUCLEOTIDE SEQUENCE [LARGE SCALE GENOMIC DNA]</scope>
    <source>
        <strain evidence="1 2">CCUG 30717</strain>
    </source>
</reference>
<gene>
    <name evidence="1" type="ORF">CEV34_3721</name>
</gene>
<evidence type="ECO:0000313" key="2">
    <source>
        <dbReference type="Proteomes" id="UP000216188"/>
    </source>
</evidence>
<keyword evidence="2" id="KW-1185">Reference proteome</keyword>
<protein>
    <submittedName>
        <fullName evidence="1">Uncharacterized protein</fullName>
    </submittedName>
</protein>
<name>A0A256G9B5_9HYPH</name>
<dbReference type="EMBL" id="NNRM01000039">
    <property type="protein sequence ID" value="OYR23717.1"/>
    <property type="molecule type" value="Genomic_DNA"/>
</dbReference>
<accession>A0A256G9B5</accession>
<dbReference type="AlphaFoldDB" id="A0A256G9B5"/>
<proteinExistence type="predicted"/>
<comment type="caution">
    <text evidence="1">The sequence shown here is derived from an EMBL/GenBank/DDBJ whole genome shotgun (WGS) entry which is preliminary data.</text>
</comment>
<dbReference type="InterPro" id="IPR018679">
    <property type="entry name" value="DUF2161"/>
</dbReference>